<name>A0ABV2B2V8_9GAMM</name>
<dbReference type="SUPFAM" id="SSF103247">
    <property type="entry name" value="TT1751-like"/>
    <property type="match status" value="1"/>
</dbReference>
<dbReference type="Pfam" id="PF03625">
    <property type="entry name" value="DUF302"/>
    <property type="match status" value="1"/>
</dbReference>
<dbReference type="PANTHER" id="PTHR38342:SF1">
    <property type="entry name" value="SLR5037 PROTEIN"/>
    <property type="match status" value="1"/>
</dbReference>
<proteinExistence type="predicted"/>
<dbReference type="RefSeq" id="WP_353112179.1">
    <property type="nucleotide sequence ID" value="NZ_APND01000004.1"/>
</dbReference>
<reference evidence="2 3" key="1">
    <citation type="submission" date="2013-03" db="EMBL/GenBank/DDBJ databases">
        <title>Salinisphaera dokdonensis CL-ES53 Genome Sequencing.</title>
        <authorList>
            <person name="Li C."/>
            <person name="Lai Q."/>
            <person name="Shao Z."/>
        </authorList>
    </citation>
    <scope>NUCLEOTIDE SEQUENCE [LARGE SCALE GENOMIC DNA]</scope>
    <source>
        <strain evidence="2 3">CL-ES53</strain>
    </source>
</reference>
<evidence type="ECO:0000313" key="2">
    <source>
        <dbReference type="EMBL" id="MES1930197.1"/>
    </source>
</evidence>
<comment type="caution">
    <text evidence="2">The sequence shown here is derived from an EMBL/GenBank/DDBJ whole genome shotgun (WGS) entry which is preliminary data.</text>
</comment>
<keyword evidence="3" id="KW-1185">Reference proteome</keyword>
<protein>
    <submittedName>
        <fullName evidence="2">Lipoprotein</fullName>
    </submittedName>
</protein>
<dbReference type="CDD" id="cd14797">
    <property type="entry name" value="DUF302"/>
    <property type="match status" value="1"/>
</dbReference>
<dbReference type="InterPro" id="IPR005180">
    <property type="entry name" value="DUF302"/>
</dbReference>
<dbReference type="InterPro" id="IPR035923">
    <property type="entry name" value="TT1751-like_sf"/>
</dbReference>
<dbReference type="EMBL" id="APND01000004">
    <property type="protein sequence ID" value="MES1930197.1"/>
    <property type="molecule type" value="Genomic_DNA"/>
</dbReference>
<gene>
    <name evidence="2" type="ORF">SADO_13118</name>
</gene>
<dbReference type="Proteomes" id="UP001460888">
    <property type="component" value="Unassembled WGS sequence"/>
</dbReference>
<evidence type="ECO:0000259" key="1">
    <source>
        <dbReference type="Pfam" id="PF03625"/>
    </source>
</evidence>
<dbReference type="Gene3D" id="3.30.310.70">
    <property type="entry name" value="TT1751-like domain"/>
    <property type="match status" value="1"/>
</dbReference>
<sequence>MSAGERAQYDRIAPADKNFVDVVLDLEQAIGEHNFAIVGRNEIGEAVRRRGHADFGDAAIVHFCNLQYARRAMTIDPSLILYMPCRIAVFEDDNGRIHAGSLLLPEQTSHEAFNSMALDVNRQIREIIDYAVAPVIEPESP</sequence>
<keyword evidence="2" id="KW-0449">Lipoprotein</keyword>
<organism evidence="2 3">
    <name type="scientific">Salinisphaera dokdonensis CL-ES53</name>
    <dbReference type="NCBI Taxonomy" id="1304272"/>
    <lineage>
        <taxon>Bacteria</taxon>
        <taxon>Pseudomonadati</taxon>
        <taxon>Pseudomonadota</taxon>
        <taxon>Gammaproteobacteria</taxon>
        <taxon>Salinisphaerales</taxon>
        <taxon>Salinisphaeraceae</taxon>
        <taxon>Salinisphaera</taxon>
    </lineage>
</organism>
<dbReference type="PANTHER" id="PTHR38342">
    <property type="entry name" value="SLR5037 PROTEIN"/>
    <property type="match status" value="1"/>
</dbReference>
<accession>A0ABV2B2V8</accession>
<evidence type="ECO:0000313" key="3">
    <source>
        <dbReference type="Proteomes" id="UP001460888"/>
    </source>
</evidence>
<feature type="domain" description="DUF302" evidence="1">
    <location>
        <begin position="44"/>
        <end position="98"/>
    </location>
</feature>